<reference evidence="1 2" key="1">
    <citation type="submission" date="2024-03" db="EMBL/GenBank/DDBJ databases">
        <title>Human intestinal bacterial collection.</title>
        <authorList>
            <person name="Pauvert C."/>
            <person name="Hitch T.C.A."/>
            <person name="Clavel T."/>
        </authorList>
    </citation>
    <scope>NUCLEOTIDE SEQUENCE [LARGE SCALE GENOMIC DNA]</scope>
    <source>
        <strain evidence="1 2">CLA-SR-H021</strain>
    </source>
</reference>
<keyword evidence="2" id="KW-1185">Reference proteome</keyword>
<evidence type="ECO:0000313" key="2">
    <source>
        <dbReference type="Proteomes" id="UP001454086"/>
    </source>
</evidence>
<evidence type="ECO:0000313" key="1">
    <source>
        <dbReference type="EMBL" id="MEQ2424383.1"/>
    </source>
</evidence>
<comment type="caution">
    <text evidence="1">The sequence shown here is derived from an EMBL/GenBank/DDBJ whole genome shotgun (WGS) entry which is preliminary data.</text>
</comment>
<proteinExistence type="predicted"/>
<dbReference type="Proteomes" id="UP001454086">
    <property type="component" value="Unassembled WGS sequence"/>
</dbReference>
<dbReference type="RefSeq" id="WP_275891652.1">
    <property type="nucleotide sequence ID" value="NZ_JBBMFM010000012.1"/>
</dbReference>
<accession>A0ABV1D3Q9</accession>
<protein>
    <submittedName>
        <fullName evidence="1">Uncharacterized protein</fullName>
    </submittedName>
</protein>
<name>A0ABV1D3Q9_9FIRM</name>
<organism evidence="1 2">
    <name type="scientific">Enterocloster hominis</name>
    <name type="common">ex Hitch et al. 2024</name>
    <dbReference type="NCBI Taxonomy" id="1917870"/>
    <lineage>
        <taxon>Bacteria</taxon>
        <taxon>Bacillati</taxon>
        <taxon>Bacillota</taxon>
        <taxon>Clostridia</taxon>
        <taxon>Lachnospirales</taxon>
        <taxon>Lachnospiraceae</taxon>
        <taxon>Enterocloster</taxon>
    </lineage>
</organism>
<dbReference type="EMBL" id="JBBMFM010000012">
    <property type="protein sequence ID" value="MEQ2424383.1"/>
    <property type="molecule type" value="Genomic_DNA"/>
</dbReference>
<gene>
    <name evidence="1" type="ORF">WMQ36_05300</name>
</gene>
<sequence>MEKQIKIEIDTEDLDDALEKANKLLELLKDVQQIVYSLSNSNS</sequence>